<dbReference type="PANTHER" id="PTHR37984:SF5">
    <property type="entry name" value="PROTEIN NYNRIN-LIKE"/>
    <property type="match status" value="1"/>
</dbReference>
<dbReference type="GO" id="GO:0003676">
    <property type="term" value="F:nucleic acid binding"/>
    <property type="evidence" value="ECO:0007669"/>
    <property type="project" value="InterPro"/>
</dbReference>
<name>A0A0C2MZC5_THEKT</name>
<dbReference type="InterPro" id="IPR036397">
    <property type="entry name" value="RNaseH_sf"/>
</dbReference>
<dbReference type="AlphaFoldDB" id="A0A0C2MZC5"/>
<dbReference type="OrthoDB" id="5832102at2759"/>
<dbReference type="PANTHER" id="PTHR37984">
    <property type="entry name" value="PROTEIN CBG26694"/>
    <property type="match status" value="1"/>
</dbReference>
<comment type="caution">
    <text evidence="1">The sequence shown here is derived from an EMBL/GenBank/DDBJ whole genome shotgun (WGS) entry which is preliminary data.</text>
</comment>
<dbReference type="InterPro" id="IPR050951">
    <property type="entry name" value="Retrovirus_Pol_polyprotein"/>
</dbReference>
<evidence type="ECO:0008006" key="3">
    <source>
        <dbReference type="Google" id="ProtNLM"/>
    </source>
</evidence>
<dbReference type="Gene3D" id="3.30.420.10">
    <property type="entry name" value="Ribonuclease H-like superfamily/Ribonuclease H"/>
    <property type="match status" value="1"/>
</dbReference>
<organism evidence="1 2">
    <name type="scientific">Thelohanellus kitauei</name>
    <name type="common">Myxosporean</name>
    <dbReference type="NCBI Taxonomy" id="669202"/>
    <lineage>
        <taxon>Eukaryota</taxon>
        <taxon>Metazoa</taxon>
        <taxon>Cnidaria</taxon>
        <taxon>Myxozoa</taxon>
        <taxon>Myxosporea</taxon>
        <taxon>Bivalvulida</taxon>
        <taxon>Platysporina</taxon>
        <taxon>Myxobolidae</taxon>
        <taxon>Thelohanellus</taxon>
    </lineage>
</organism>
<dbReference type="Proteomes" id="UP000031668">
    <property type="component" value="Unassembled WGS sequence"/>
</dbReference>
<proteinExistence type="predicted"/>
<sequence length="127" mass="14921">MIVIDSYLKWVELYPLHSCTADETVNCLEDEFSATPCHSRTNCQAERIIRTLKEKYKKLNNISDIKKKLCTILLWYRYTLPSTFKRSPAEAILHRRLRGVINKRKSKISENITDASTRLNTVFDRNK</sequence>
<reference evidence="1 2" key="1">
    <citation type="journal article" date="2014" name="Genome Biol. Evol.">
        <title>The genome of the myxosporean Thelohanellus kitauei shows adaptations to nutrient acquisition within its fish host.</title>
        <authorList>
            <person name="Yang Y."/>
            <person name="Xiong J."/>
            <person name="Zhou Z."/>
            <person name="Huo F."/>
            <person name="Miao W."/>
            <person name="Ran C."/>
            <person name="Liu Y."/>
            <person name="Zhang J."/>
            <person name="Feng J."/>
            <person name="Wang M."/>
            <person name="Wang M."/>
            <person name="Wang L."/>
            <person name="Yao B."/>
        </authorList>
    </citation>
    <scope>NUCLEOTIDE SEQUENCE [LARGE SCALE GENOMIC DNA]</scope>
    <source>
        <strain evidence="1">Wuqing</strain>
    </source>
</reference>
<accession>A0A0C2MZC5</accession>
<evidence type="ECO:0000313" key="1">
    <source>
        <dbReference type="EMBL" id="KII72666.1"/>
    </source>
</evidence>
<dbReference type="InterPro" id="IPR012337">
    <property type="entry name" value="RNaseH-like_sf"/>
</dbReference>
<gene>
    <name evidence="1" type="ORF">RF11_15174</name>
</gene>
<protein>
    <recommendedName>
        <fullName evidence="3">Integrase catalytic domain-containing protein</fullName>
    </recommendedName>
</protein>
<dbReference type="EMBL" id="JWZT01001146">
    <property type="protein sequence ID" value="KII72666.1"/>
    <property type="molecule type" value="Genomic_DNA"/>
</dbReference>
<keyword evidence="2" id="KW-1185">Reference proteome</keyword>
<dbReference type="SUPFAM" id="SSF53098">
    <property type="entry name" value="Ribonuclease H-like"/>
    <property type="match status" value="1"/>
</dbReference>
<evidence type="ECO:0000313" key="2">
    <source>
        <dbReference type="Proteomes" id="UP000031668"/>
    </source>
</evidence>